<dbReference type="InterPro" id="IPR052016">
    <property type="entry name" value="Bact_Sigma-Reg"/>
</dbReference>
<feature type="region of interest" description="Disordered" evidence="2">
    <location>
        <begin position="406"/>
        <end position="426"/>
    </location>
</feature>
<dbReference type="PANTHER" id="PTHR43156:SF2">
    <property type="entry name" value="STAGE II SPORULATION PROTEIN E"/>
    <property type="match status" value="1"/>
</dbReference>
<dbReference type="Gene3D" id="3.60.40.10">
    <property type="entry name" value="PPM-type phosphatase domain"/>
    <property type="match status" value="1"/>
</dbReference>
<sequence>MDGESGVERMLTGLLEASHLATFEQVPSLVAAHARQAGMEEVLIYLVDLQQRVLRLVTGHGADAGQGADAETAELRVDGTLGGRAFQEVRVLATRGPEEAEADEAEYWWVPMLDGTERLGVLRVRTAGQGGEASVVDRMRHLASLVALMLVSTRPYSDSHARLVRTERMNVAAEMEWNLLPPLTFASEQMVIGAVAEPAYQLGGDAFDYAVAGDTVHLAVFDAMGHDVAAGITANLAMAACRNHRRHGTPLAEASQGIEAVLLRELGPRTRFVTAIMADLDTVTGTFTWVNRGHHPPVVIRGGRWITSLACPPSHPMGMDMGLPVIPCTEHLEPGDRVLLYTDGIIEARDRHGREFGLQRFVDFVIRHIADGFPVPETLRRLVRTLLDHHERPLQDDATVLLLEWHGPPSPPSSPGSVADDHSLRP</sequence>
<dbReference type="SMART" id="SM00331">
    <property type="entry name" value="PP2C_SIG"/>
    <property type="match status" value="1"/>
</dbReference>
<reference evidence="4 5" key="1">
    <citation type="journal article" date="2019" name="Int. J. Syst. Evol. Microbiol.">
        <title>The Global Catalogue of Microorganisms (GCM) 10K type strain sequencing project: providing services to taxonomists for standard genome sequencing and annotation.</title>
        <authorList>
            <consortium name="The Broad Institute Genomics Platform"/>
            <consortium name="The Broad Institute Genome Sequencing Center for Infectious Disease"/>
            <person name="Wu L."/>
            <person name="Ma J."/>
        </authorList>
    </citation>
    <scope>NUCLEOTIDE SEQUENCE [LARGE SCALE GENOMIC DNA]</scope>
    <source>
        <strain evidence="4 5">JCM 10696</strain>
    </source>
</reference>
<keyword evidence="5" id="KW-1185">Reference proteome</keyword>
<dbReference type="RefSeq" id="WP_344238845.1">
    <property type="nucleotide sequence ID" value="NZ_BAAAHH010000005.1"/>
</dbReference>
<dbReference type="InterPro" id="IPR036457">
    <property type="entry name" value="PPM-type-like_dom_sf"/>
</dbReference>
<feature type="domain" description="PPM-type phosphatase" evidence="3">
    <location>
        <begin position="187"/>
        <end position="405"/>
    </location>
</feature>
<dbReference type="PANTHER" id="PTHR43156">
    <property type="entry name" value="STAGE II SPORULATION PROTEIN E-RELATED"/>
    <property type="match status" value="1"/>
</dbReference>
<evidence type="ECO:0000256" key="1">
    <source>
        <dbReference type="ARBA" id="ARBA00022801"/>
    </source>
</evidence>
<comment type="caution">
    <text evidence="4">The sequence shown here is derived from an EMBL/GenBank/DDBJ whole genome shotgun (WGS) entry which is preliminary data.</text>
</comment>
<protein>
    <submittedName>
        <fullName evidence="4">PP2C family protein-serine/threonine phosphatase</fullName>
    </submittedName>
</protein>
<dbReference type="InterPro" id="IPR001932">
    <property type="entry name" value="PPM-type_phosphatase-like_dom"/>
</dbReference>
<dbReference type="EMBL" id="BAAAHH010000005">
    <property type="protein sequence ID" value="GAA0945093.1"/>
    <property type="molecule type" value="Genomic_DNA"/>
</dbReference>
<proteinExistence type="predicted"/>
<dbReference type="SUPFAM" id="SSF81606">
    <property type="entry name" value="PP2C-like"/>
    <property type="match status" value="1"/>
</dbReference>
<dbReference type="Proteomes" id="UP001500665">
    <property type="component" value="Unassembled WGS sequence"/>
</dbReference>
<keyword evidence="1" id="KW-0378">Hydrolase</keyword>
<evidence type="ECO:0000259" key="3">
    <source>
        <dbReference type="SMART" id="SM00331"/>
    </source>
</evidence>
<organism evidence="4 5">
    <name type="scientific">Actinocorallia libanotica</name>
    <dbReference type="NCBI Taxonomy" id="46162"/>
    <lineage>
        <taxon>Bacteria</taxon>
        <taxon>Bacillati</taxon>
        <taxon>Actinomycetota</taxon>
        <taxon>Actinomycetes</taxon>
        <taxon>Streptosporangiales</taxon>
        <taxon>Thermomonosporaceae</taxon>
        <taxon>Actinocorallia</taxon>
    </lineage>
</organism>
<evidence type="ECO:0000313" key="4">
    <source>
        <dbReference type="EMBL" id="GAA0945093.1"/>
    </source>
</evidence>
<accession>A0ABN1QP39</accession>
<evidence type="ECO:0000313" key="5">
    <source>
        <dbReference type="Proteomes" id="UP001500665"/>
    </source>
</evidence>
<gene>
    <name evidence="4" type="ORF">GCM10009550_18530</name>
</gene>
<evidence type="ECO:0000256" key="2">
    <source>
        <dbReference type="SAM" id="MobiDB-lite"/>
    </source>
</evidence>
<name>A0ABN1QP39_9ACTN</name>
<dbReference type="Pfam" id="PF07228">
    <property type="entry name" value="SpoIIE"/>
    <property type="match status" value="1"/>
</dbReference>